<proteinExistence type="predicted"/>
<dbReference type="PANTHER" id="PTHR45910">
    <property type="entry name" value="N-ALPHA-ACETYLTRANSFERASE 20"/>
    <property type="match status" value="1"/>
</dbReference>
<dbReference type="Pfam" id="PF00583">
    <property type="entry name" value="Acetyltransf_1"/>
    <property type="match status" value="1"/>
</dbReference>
<dbReference type="PROSITE" id="PS51186">
    <property type="entry name" value="GNAT"/>
    <property type="match status" value="1"/>
</dbReference>
<dbReference type="GO" id="GO:0004596">
    <property type="term" value="F:protein-N-terminal amino-acid acetyltransferase activity"/>
    <property type="evidence" value="ECO:0007669"/>
    <property type="project" value="TreeGrafter"/>
</dbReference>
<dbReference type="InterPro" id="IPR000182">
    <property type="entry name" value="GNAT_dom"/>
</dbReference>
<evidence type="ECO:0000256" key="1">
    <source>
        <dbReference type="ARBA" id="ARBA00022679"/>
    </source>
</evidence>
<dbReference type="InterPro" id="IPR051646">
    <property type="entry name" value="NatB_acetyltransferase_subunit"/>
</dbReference>
<name>A0A7J6R736_PEROL</name>
<sequence length="240" mass="27691">EPSVVTYIIPPSHNLRSLTPPSSYKQQQQQQQRQGGATAGCNYQYNNDCHYSQYRSSFLLAKMITLRPMCIDDLMRLNNINLDYWTEMYTTSFYTHYFTRWPELCVVAECADAETIAGYIIGKVEGEGMGYHSHISALSVAPEFRRAGVARQLVDYFEMLSEKLHDCYFADLYVRESNTIAIELYKARGYEVFRTVTAYYQGTPTQEEEDALDMRKPLCRDKERRCLEGAGKRVTPEDAI</sequence>
<evidence type="ECO:0000256" key="2">
    <source>
        <dbReference type="ARBA" id="ARBA00023315"/>
    </source>
</evidence>
<feature type="non-terminal residue" evidence="4">
    <location>
        <position position="240"/>
    </location>
</feature>
<keyword evidence="2" id="KW-0012">Acyltransferase</keyword>
<dbReference type="Proteomes" id="UP000574390">
    <property type="component" value="Unassembled WGS sequence"/>
</dbReference>
<evidence type="ECO:0000259" key="3">
    <source>
        <dbReference type="PROSITE" id="PS51186"/>
    </source>
</evidence>
<organism evidence="4 5">
    <name type="scientific">Perkinsus olseni</name>
    <name type="common">Perkinsus atlanticus</name>
    <dbReference type="NCBI Taxonomy" id="32597"/>
    <lineage>
        <taxon>Eukaryota</taxon>
        <taxon>Sar</taxon>
        <taxon>Alveolata</taxon>
        <taxon>Perkinsozoa</taxon>
        <taxon>Perkinsea</taxon>
        <taxon>Perkinsida</taxon>
        <taxon>Perkinsidae</taxon>
        <taxon>Perkinsus</taxon>
    </lineage>
</organism>
<accession>A0A7J6R736</accession>
<dbReference type="PANTHER" id="PTHR45910:SF1">
    <property type="entry name" value="N-ALPHA-ACETYLTRANSFERASE 20"/>
    <property type="match status" value="1"/>
</dbReference>
<evidence type="ECO:0000313" key="5">
    <source>
        <dbReference type="Proteomes" id="UP000574390"/>
    </source>
</evidence>
<dbReference type="InterPro" id="IPR016181">
    <property type="entry name" value="Acyl_CoA_acyltransferase"/>
</dbReference>
<dbReference type="AlphaFoldDB" id="A0A7J6R736"/>
<evidence type="ECO:0000313" key="4">
    <source>
        <dbReference type="EMBL" id="KAF4716212.1"/>
    </source>
</evidence>
<dbReference type="EMBL" id="JABANM010024455">
    <property type="protein sequence ID" value="KAF4716212.1"/>
    <property type="molecule type" value="Genomic_DNA"/>
</dbReference>
<protein>
    <submittedName>
        <fullName evidence="4">N(Alpha)-acetyltransferase 20, NatB catalytic subunit</fullName>
    </submittedName>
</protein>
<reference evidence="4 5" key="1">
    <citation type="submission" date="2020-04" db="EMBL/GenBank/DDBJ databases">
        <title>Perkinsus olseni comparative genomics.</title>
        <authorList>
            <person name="Bogema D.R."/>
        </authorList>
    </citation>
    <scope>NUCLEOTIDE SEQUENCE [LARGE SCALE GENOMIC DNA]</scope>
    <source>
        <strain evidence="4">ATCC PRA-205</strain>
    </source>
</reference>
<gene>
    <name evidence="4" type="primary">NAA20_1</name>
    <name evidence="4" type="ORF">FOZ62_002910</name>
</gene>
<keyword evidence="1 4" id="KW-0808">Transferase</keyword>
<dbReference type="Gene3D" id="3.40.630.30">
    <property type="match status" value="1"/>
</dbReference>
<dbReference type="SUPFAM" id="SSF55729">
    <property type="entry name" value="Acyl-CoA N-acyltransferases (Nat)"/>
    <property type="match status" value="1"/>
</dbReference>
<dbReference type="GO" id="GO:0031416">
    <property type="term" value="C:NatB complex"/>
    <property type="evidence" value="ECO:0007669"/>
    <property type="project" value="TreeGrafter"/>
</dbReference>
<dbReference type="CDD" id="cd04301">
    <property type="entry name" value="NAT_SF"/>
    <property type="match status" value="1"/>
</dbReference>
<feature type="domain" description="N-acetyltransferase" evidence="3">
    <location>
        <begin position="64"/>
        <end position="219"/>
    </location>
</feature>
<comment type="caution">
    <text evidence="4">The sequence shown here is derived from an EMBL/GenBank/DDBJ whole genome shotgun (WGS) entry which is preliminary data.</text>
</comment>